<evidence type="ECO:0000256" key="1">
    <source>
        <dbReference type="SAM" id="MobiDB-lite"/>
    </source>
</evidence>
<dbReference type="Proteomes" id="UP001148786">
    <property type="component" value="Unassembled WGS sequence"/>
</dbReference>
<evidence type="ECO:0000313" key="3">
    <source>
        <dbReference type="Proteomes" id="UP001148786"/>
    </source>
</evidence>
<organism evidence="2 3">
    <name type="scientific">Agrocybe chaxingu</name>
    <dbReference type="NCBI Taxonomy" id="84603"/>
    <lineage>
        <taxon>Eukaryota</taxon>
        <taxon>Fungi</taxon>
        <taxon>Dikarya</taxon>
        <taxon>Basidiomycota</taxon>
        <taxon>Agaricomycotina</taxon>
        <taxon>Agaricomycetes</taxon>
        <taxon>Agaricomycetidae</taxon>
        <taxon>Agaricales</taxon>
        <taxon>Agaricineae</taxon>
        <taxon>Strophariaceae</taxon>
        <taxon>Agrocybe</taxon>
    </lineage>
</organism>
<dbReference type="EMBL" id="JANKHO010000475">
    <property type="protein sequence ID" value="KAJ3509456.1"/>
    <property type="molecule type" value="Genomic_DNA"/>
</dbReference>
<accession>A0A9W8K8L4</accession>
<proteinExistence type="predicted"/>
<protein>
    <submittedName>
        <fullName evidence="2">Uncharacterized protein</fullName>
    </submittedName>
</protein>
<comment type="caution">
    <text evidence="2">The sequence shown here is derived from an EMBL/GenBank/DDBJ whole genome shotgun (WGS) entry which is preliminary data.</text>
</comment>
<gene>
    <name evidence="2" type="ORF">NLJ89_g5212</name>
</gene>
<evidence type="ECO:0000313" key="2">
    <source>
        <dbReference type="EMBL" id="KAJ3509456.1"/>
    </source>
</evidence>
<reference evidence="2" key="1">
    <citation type="submission" date="2022-07" db="EMBL/GenBank/DDBJ databases">
        <title>Genome Sequence of Agrocybe chaxingu.</title>
        <authorList>
            <person name="Buettner E."/>
        </authorList>
    </citation>
    <scope>NUCLEOTIDE SEQUENCE</scope>
    <source>
        <strain evidence="2">MP-N11</strain>
    </source>
</reference>
<feature type="region of interest" description="Disordered" evidence="1">
    <location>
        <begin position="32"/>
        <end position="54"/>
    </location>
</feature>
<keyword evidence="3" id="KW-1185">Reference proteome</keyword>
<sequence>METALISCTLTIMGAVDFEIQPHQDAKFKTPLKRALSSPFPSPERPLQKRKLRPSQPHVASRISCFFTSGGALDSQTTDSQWLNGVVGLDEAAEEHTSGTEDEYVDYGSPCISQHHLIELELGLLHQMSPLTKAKEEEGDEHLLQLNLPVNTAASPGKVMSCGQDANPLSFDNVSLKDLKMLVLSLTSQCRLLEDKLLKEREWVGRLETSLQENRIVFPQYPL</sequence>
<dbReference type="AlphaFoldDB" id="A0A9W8K8L4"/>
<dbReference type="OrthoDB" id="10663138at2759"/>
<name>A0A9W8K8L4_9AGAR</name>